<dbReference type="GO" id="GO:0016853">
    <property type="term" value="F:isomerase activity"/>
    <property type="evidence" value="ECO:0007669"/>
    <property type="project" value="UniProtKB-KW"/>
</dbReference>
<proteinExistence type="inferred from homology"/>
<name>A0AAU9NI28_9ASTR</name>
<reference evidence="6 7" key="1">
    <citation type="submission" date="2022-01" db="EMBL/GenBank/DDBJ databases">
        <authorList>
            <person name="Xiong W."/>
            <person name="Schranz E."/>
        </authorList>
    </citation>
    <scope>NUCLEOTIDE SEQUENCE [LARGE SCALE GENOMIC DNA]</scope>
</reference>
<keyword evidence="7" id="KW-1185">Reference proteome</keyword>
<feature type="region of interest" description="Disordered" evidence="4">
    <location>
        <begin position="328"/>
        <end position="352"/>
    </location>
</feature>
<evidence type="ECO:0000256" key="1">
    <source>
        <dbReference type="ARBA" id="ARBA00007637"/>
    </source>
</evidence>
<evidence type="ECO:0000256" key="4">
    <source>
        <dbReference type="SAM" id="MobiDB-lite"/>
    </source>
</evidence>
<dbReference type="EMBL" id="CAKMRJ010004445">
    <property type="protein sequence ID" value="CAH1437522.1"/>
    <property type="molecule type" value="Genomic_DNA"/>
</dbReference>
<keyword evidence="2" id="KW-0520">NAD</keyword>
<dbReference type="Proteomes" id="UP001157418">
    <property type="component" value="Unassembled WGS sequence"/>
</dbReference>
<evidence type="ECO:0000256" key="3">
    <source>
        <dbReference type="ARBA" id="ARBA00023235"/>
    </source>
</evidence>
<keyword evidence="3" id="KW-0413">Isomerase</keyword>
<sequence length="382" mass="42394">MEACRFPAAGPLRFPFDLVSEKWSIGRPSNLRFCSSASAELRLFGNGDNQGTQNRMFILGLGFVGEFVAQDLVSQGWIVSGTCTNVSKKARLEKLGFNVHLFDATEPKLEVINILNQHTHLLISIPPMKDTGDPMLQHAELLRKKLNNQHLQWLCYLSTTSVYGDCGGAWVDENYEPNPQSKLAKLRLAAEEGWLSLGHDVGVASHIFRLGGIYGPGRSAIDTIIKQGSLSDVQRGRSLKKYTARIHVSDICNALNESICKPNPGRIYNIVDDDPAPRTQVFSFAHKLINEKWGFEVKKTDENESFSLKLKGEKRVVNTRMKNELGVSNLRRPTITSDLSPHRPSLPSSPVASPVVASEQQASLLDCSEQKWEININGPMSN</sequence>
<feature type="domain" description="NAD-dependent epimerase/dehydratase" evidence="5">
    <location>
        <begin position="58"/>
        <end position="270"/>
    </location>
</feature>
<dbReference type="CDD" id="cd05266">
    <property type="entry name" value="SDR_a4"/>
    <property type="match status" value="1"/>
</dbReference>
<gene>
    <name evidence="6" type="ORF">LVIROSA_LOCUS23848</name>
</gene>
<dbReference type="Pfam" id="PF01370">
    <property type="entry name" value="Epimerase"/>
    <property type="match status" value="1"/>
</dbReference>
<comment type="similarity">
    <text evidence="1">Belongs to the NAD(P)-dependent epimerase/dehydratase family.</text>
</comment>
<evidence type="ECO:0000259" key="5">
    <source>
        <dbReference type="Pfam" id="PF01370"/>
    </source>
</evidence>
<evidence type="ECO:0000313" key="7">
    <source>
        <dbReference type="Proteomes" id="UP001157418"/>
    </source>
</evidence>
<evidence type="ECO:0000256" key="2">
    <source>
        <dbReference type="ARBA" id="ARBA00023027"/>
    </source>
</evidence>
<dbReference type="Gene3D" id="3.40.50.720">
    <property type="entry name" value="NAD(P)-binding Rossmann-like Domain"/>
    <property type="match status" value="1"/>
</dbReference>
<dbReference type="InterPro" id="IPR001509">
    <property type="entry name" value="Epimerase_deHydtase"/>
</dbReference>
<protein>
    <recommendedName>
        <fullName evidence="5">NAD-dependent epimerase/dehydratase domain-containing protein</fullName>
    </recommendedName>
</protein>
<dbReference type="SUPFAM" id="SSF51735">
    <property type="entry name" value="NAD(P)-binding Rossmann-fold domains"/>
    <property type="match status" value="1"/>
</dbReference>
<dbReference type="InterPro" id="IPR036291">
    <property type="entry name" value="NAD(P)-bd_dom_sf"/>
</dbReference>
<feature type="compositionally biased region" description="Low complexity" evidence="4">
    <location>
        <begin position="337"/>
        <end position="352"/>
    </location>
</feature>
<dbReference type="AlphaFoldDB" id="A0AAU9NI28"/>
<evidence type="ECO:0000313" key="6">
    <source>
        <dbReference type="EMBL" id="CAH1437522.1"/>
    </source>
</evidence>
<organism evidence="6 7">
    <name type="scientific">Lactuca virosa</name>
    <dbReference type="NCBI Taxonomy" id="75947"/>
    <lineage>
        <taxon>Eukaryota</taxon>
        <taxon>Viridiplantae</taxon>
        <taxon>Streptophyta</taxon>
        <taxon>Embryophyta</taxon>
        <taxon>Tracheophyta</taxon>
        <taxon>Spermatophyta</taxon>
        <taxon>Magnoliopsida</taxon>
        <taxon>eudicotyledons</taxon>
        <taxon>Gunneridae</taxon>
        <taxon>Pentapetalae</taxon>
        <taxon>asterids</taxon>
        <taxon>campanulids</taxon>
        <taxon>Asterales</taxon>
        <taxon>Asteraceae</taxon>
        <taxon>Cichorioideae</taxon>
        <taxon>Cichorieae</taxon>
        <taxon>Lactucinae</taxon>
        <taxon>Lactuca</taxon>
    </lineage>
</organism>
<dbReference type="PANTHER" id="PTHR43574">
    <property type="entry name" value="EPIMERASE-RELATED"/>
    <property type="match status" value="1"/>
</dbReference>
<comment type="caution">
    <text evidence="6">The sequence shown here is derived from an EMBL/GenBank/DDBJ whole genome shotgun (WGS) entry which is preliminary data.</text>
</comment>
<accession>A0AAU9NI28</accession>